<proteinExistence type="predicted"/>
<keyword evidence="2" id="KW-1185">Reference proteome</keyword>
<reference evidence="1 2" key="1">
    <citation type="submission" date="2019-03" db="EMBL/GenBank/DDBJ databases">
        <title>First draft genome of Liparis tanakae, snailfish: a comprehensive survey of snailfish specific genes.</title>
        <authorList>
            <person name="Kim W."/>
            <person name="Song I."/>
            <person name="Jeong J.-H."/>
            <person name="Kim D."/>
            <person name="Kim S."/>
            <person name="Ryu S."/>
            <person name="Song J.Y."/>
            <person name="Lee S.K."/>
        </authorList>
    </citation>
    <scope>NUCLEOTIDE SEQUENCE [LARGE SCALE GENOMIC DNA]</scope>
    <source>
        <tissue evidence="1">Muscle</tissue>
    </source>
</reference>
<evidence type="ECO:0000313" key="2">
    <source>
        <dbReference type="Proteomes" id="UP000314294"/>
    </source>
</evidence>
<sequence length="111" mass="12538">MSMASLNGRPRMISGALRTGKEKHTGGMRGNSHQDNTLATVSRGTITIQYKETFADNEARRLWRGGQTQKGERRKEKGVCLEAIAEGKSEVFHDRTNPDNYNAYRHREANM</sequence>
<organism evidence="1 2">
    <name type="scientific">Liparis tanakae</name>
    <name type="common">Tanaka's snailfish</name>
    <dbReference type="NCBI Taxonomy" id="230148"/>
    <lineage>
        <taxon>Eukaryota</taxon>
        <taxon>Metazoa</taxon>
        <taxon>Chordata</taxon>
        <taxon>Craniata</taxon>
        <taxon>Vertebrata</taxon>
        <taxon>Euteleostomi</taxon>
        <taxon>Actinopterygii</taxon>
        <taxon>Neopterygii</taxon>
        <taxon>Teleostei</taxon>
        <taxon>Neoteleostei</taxon>
        <taxon>Acanthomorphata</taxon>
        <taxon>Eupercaria</taxon>
        <taxon>Perciformes</taxon>
        <taxon>Cottioidei</taxon>
        <taxon>Cottales</taxon>
        <taxon>Liparidae</taxon>
        <taxon>Liparis</taxon>
    </lineage>
</organism>
<evidence type="ECO:0000313" key="1">
    <source>
        <dbReference type="EMBL" id="TNN39014.1"/>
    </source>
</evidence>
<gene>
    <name evidence="1" type="ORF">EYF80_050821</name>
</gene>
<dbReference type="Proteomes" id="UP000314294">
    <property type="component" value="Unassembled WGS sequence"/>
</dbReference>
<accession>A0A4Z2FE18</accession>
<dbReference type="EMBL" id="SRLO01001317">
    <property type="protein sequence ID" value="TNN39014.1"/>
    <property type="molecule type" value="Genomic_DNA"/>
</dbReference>
<comment type="caution">
    <text evidence="1">The sequence shown here is derived from an EMBL/GenBank/DDBJ whole genome shotgun (WGS) entry which is preliminary data.</text>
</comment>
<protein>
    <submittedName>
        <fullName evidence="1">Uncharacterized protein</fullName>
    </submittedName>
</protein>
<dbReference type="AlphaFoldDB" id="A0A4Z2FE18"/>
<name>A0A4Z2FE18_9TELE</name>